<dbReference type="RefSeq" id="WP_092446882.1">
    <property type="nucleotide sequence ID" value="NZ_LT629774.1"/>
</dbReference>
<dbReference type="InterPro" id="IPR016187">
    <property type="entry name" value="CTDL_fold"/>
</dbReference>
<dbReference type="AlphaFoldDB" id="A0A1H1UVY4"/>
<feature type="domain" description="C-type lectin" evidence="1">
    <location>
        <begin position="144"/>
        <end position="269"/>
    </location>
</feature>
<sequence length="812" mass="89842">MKVQKRFILILGLWLYAVYGFTQNMPPEITVSGGQIYCPQTQMPIVTSVSISDPDPGDTTLPEIYVQISEGYQYGFDTLELIGVNPNITSSWNASEGLLTLSGPATFDEFSNAVENIVFQTTQTSFTQDKQFSINLGDANYLPSTGHYYFYVSSPGITWTEAKDAAAAQTFYGLQGYLATLTSEEESQLAGEQSAGTGWIGGSDRQNEGIWIWETGPEAGQVFWQGTSNGYAPNNMYTFWNDYEPNNFNEEHYAHITDPSVGVLGSWNDLGNTGALNPDDPYHPQGYIVEYGGMPNEPEIRLSASSTLIMPRVSSNDITVCGTGTFILYADASTPEVRWFNTSTSTTPIHEESIYEVQINTTTTYWLQPVVLGCTTNIERYPITVTINDIPSVNDITIWQCEDDIMDGLSNFNLGAFNDVIVNGDLTDIEVQFYESMDFSIPIDEDNYTNTVNNQVVYAQVLDVSTNCSAVAELTLSVNTNISNYAYLTACDDLEETGLASFDLLEAEDQILNALSPDVNVLGYFETYSDALLQENQLNTNFTNSEAYNQIIYARLEQNGSCYSITEVELNVEPIPNLREDETLYYCLNSFPDTITLEGGIVDDTPNNFYYHWSTGETTMTIEVNAPGVYTVEVTKPLGCTNIRTITVLPSETAAFETVEIVDISENNSVSVLVSGQGDYVFALDDENGAYQSSNTFENVSAGLHSVYVKDLKGDCGIVSQTISVLGFPKFFTPNGDTVNDTWQIKGFSSDIADTVYIEIFNRYGKLVAVVNSTNHKWDGTSNGKVLPTDDYWFVAEFIDGRTVTGHFTLKR</sequence>
<evidence type="ECO:0000313" key="2">
    <source>
        <dbReference type="EMBL" id="SDS76266.1"/>
    </source>
</evidence>
<protein>
    <submittedName>
        <fullName evidence="2">Gliding motility-associated C-terminal domain-containing protein</fullName>
    </submittedName>
</protein>
<proteinExistence type="predicted"/>
<dbReference type="InterPro" id="IPR034007">
    <property type="entry name" value="CTLD_bac"/>
</dbReference>
<dbReference type="SUPFAM" id="SSF56436">
    <property type="entry name" value="C-type lectin-like"/>
    <property type="match status" value="1"/>
</dbReference>
<dbReference type="CDD" id="cd03603">
    <property type="entry name" value="CLECT_VCBS"/>
    <property type="match status" value="1"/>
</dbReference>
<accession>A0A1H1UVY4</accession>
<dbReference type="PROSITE" id="PS50041">
    <property type="entry name" value="C_TYPE_LECTIN_2"/>
    <property type="match status" value="1"/>
</dbReference>
<dbReference type="EMBL" id="LT629774">
    <property type="protein sequence ID" value="SDS76266.1"/>
    <property type="molecule type" value="Genomic_DNA"/>
</dbReference>
<dbReference type="STRING" id="1249933.SAMN04489797_2360"/>
<name>A0A1H1UVY4_9FLAO</name>
<gene>
    <name evidence="2" type="ORF">SAMN04489797_2360</name>
</gene>
<reference evidence="2 3" key="1">
    <citation type="submission" date="2016-10" db="EMBL/GenBank/DDBJ databases">
        <authorList>
            <person name="Varghese N."/>
            <person name="Submissions S."/>
        </authorList>
    </citation>
    <scope>NUCLEOTIDE SEQUENCE [LARGE SCALE GENOMIC DNA]</scope>
    <source>
        <strain evidence="2 3">RHA_55</strain>
    </source>
</reference>
<dbReference type="Gene3D" id="3.10.100.10">
    <property type="entry name" value="Mannose-Binding Protein A, subunit A"/>
    <property type="match status" value="1"/>
</dbReference>
<evidence type="ECO:0000259" key="1">
    <source>
        <dbReference type="PROSITE" id="PS50041"/>
    </source>
</evidence>
<keyword evidence="3" id="KW-1185">Reference proteome</keyword>
<dbReference type="Pfam" id="PF13585">
    <property type="entry name" value="CHU_C"/>
    <property type="match status" value="1"/>
</dbReference>
<dbReference type="InterPro" id="IPR016186">
    <property type="entry name" value="C-type_lectin-like/link_sf"/>
</dbReference>
<dbReference type="InterPro" id="IPR026341">
    <property type="entry name" value="T9SS_type_B"/>
</dbReference>
<dbReference type="InterPro" id="IPR044023">
    <property type="entry name" value="Ig_7"/>
</dbReference>
<dbReference type="Pfam" id="PF19081">
    <property type="entry name" value="Ig_7"/>
    <property type="match status" value="1"/>
</dbReference>
<dbReference type="Proteomes" id="UP000198963">
    <property type="component" value="Chromosome I"/>
</dbReference>
<evidence type="ECO:0000313" key="3">
    <source>
        <dbReference type="Proteomes" id="UP000198963"/>
    </source>
</evidence>
<dbReference type="NCBIfam" id="TIGR04131">
    <property type="entry name" value="Bac_Flav_CTERM"/>
    <property type="match status" value="1"/>
</dbReference>
<organism evidence="2 3">
    <name type="scientific">Winogradskyella sediminis</name>
    <dbReference type="NCBI Taxonomy" id="1382466"/>
    <lineage>
        <taxon>Bacteria</taxon>
        <taxon>Pseudomonadati</taxon>
        <taxon>Bacteroidota</taxon>
        <taxon>Flavobacteriia</taxon>
        <taxon>Flavobacteriales</taxon>
        <taxon>Flavobacteriaceae</taxon>
        <taxon>Winogradskyella</taxon>
    </lineage>
</organism>
<dbReference type="InterPro" id="IPR001304">
    <property type="entry name" value="C-type_lectin-like"/>
</dbReference>